<feature type="transmembrane region" description="Helical" evidence="1">
    <location>
        <begin position="12"/>
        <end position="31"/>
    </location>
</feature>
<keyword evidence="1" id="KW-0812">Transmembrane</keyword>
<dbReference type="Proteomes" id="UP000019402">
    <property type="component" value="Unassembled WGS sequence"/>
</dbReference>
<organism evidence="2 3">
    <name type="scientific">Saccharicrinis fermentans DSM 9555 = JCM 21142</name>
    <dbReference type="NCBI Taxonomy" id="869213"/>
    <lineage>
        <taxon>Bacteria</taxon>
        <taxon>Pseudomonadati</taxon>
        <taxon>Bacteroidota</taxon>
        <taxon>Bacteroidia</taxon>
        <taxon>Marinilabiliales</taxon>
        <taxon>Marinilabiliaceae</taxon>
        <taxon>Saccharicrinis</taxon>
    </lineage>
</organism>
<proteinExistence type="predicted"/>
<reference evidence="2 3" key="1">
    <citation type="journal article" date="2014" name="Genome Announc.">
        <title>Draft Genome Sequence of Cytophaga fermentans JCM 21142T, a Facultative Anaerobe Isolated from Marine Mud.</title>
        <authorList>
            <person name="Starns D."/>
            <person name="Oshima K."/>
            <person name="Suda W."/>
            <person name="Iino T."/>
            <person name="Yuki M."/>
            <person name="Inoue J."/>
            <person name="Kitamura K."/>
            <person name="Iida T."/>
            <person name="Darby A."/>
            <person name="Hattori M."/>
            <person name="Ohkuma M."/>
        </authorList>
    </citation>
    <scope>NUCLEOTIDE SEQUENCE [LARGE SCALE GENOMIC DNA]</scope>
    <source>
        <strain evidence="2 3">JCM 21142</strain>
    </source>
</reference>
<protein>
    <submittedName>
        <fullName evidence="2">Uncharacterized protein</fullName>
    </submittedName>
</protein>
<dbReference type="EMBL" id="BAMD01000085">
    <property type="protein sequence ID" value="GAF05415.1"/>
    <property type="molecule type" value="Genomic_DNA"/>
</dbReference>
<sequence length="55" mass="6169">MNSRTRSSHSDLNMRTIFILLTMFNYSVALFSKNISGRISDNNAQTPTSFVNIGV</sequence>
<evidence type="ECO:0000313" key="2">
    <source>
        <dbReference type="EMBL" id="GAF05415.1"/>
    </source>
</evidence>
<keyword evidence="1" id="KW-0472">Membrane</keyword>
<accession>W7Y3H4</accession>
<keyword evidence="1" id="KW-1133">Transmembrane helix</keyword>
<gene>
    <name evidence="2" type="ORF">JCM21142_104149</name>
</gene>
<evidence type="ECO:0000313" key="3">
    <source>
        <dbReference type="Proteomes" id="UP000019402"/>
    </source>
</evidence>
<dbReference type="AlphaFoldDB" id="W7Y3H4"/>
<name>W7Y3H4_9BACT</name>
<keyword evidence="3" id="KW-1185">Reference proteome</keyword>
<comment type="caution">
    <text evidence="2">The sequence shown here is derived from an EMBL/GenBank/DDBJ whole genome shotgun (WGS) entry which is preliminary data.</text>
</comment>
<evidence type="ECO:0000256" key="1">
    <source>
        <dbReference type="SAM" id="Phobius"/>
    </source>
</evidence>